<evidence type="ECO:0000259" key="2">
    <source>
        <dbReference type="Pfam" id="PF04773"/>
    </source>
</evidence>
<dbReference type="PANTHER" id="PTHR30273:SF2">
    <property type="entry name" value="PROTEIN FECR"/>
    <property type="match status" value="1"/>
</dbReference>
<keyword evidence="5" id="KW-1185">Reference proteome</keyword>
<dbReference type="Proteomes" id="UP000552864">
    <property type="component" value="Unassembled WGS sequence"/>
</dbReference>
<dbReference type="InterPro" id="IPR032508">
    <property type="entry name" value="FecR_C"/>
</dbReference>
<dbReference type="InterPro" id="IPR006860">
    <property type="entry name" value="FecR"/>
</dbReference>
<dbReference type="Gene3D" id="2.60.120.1440">
    <property type="match status" value="1"/>
</dbReference>
<dbReference type="AlphaFoldDB" id="A0A847SJM5"/>
<dbReference type="RefSeq" id="WP_168736745.1">
    <property type="nucleotide sequence ID" value="NZ_JABAHZ010000001.1"/>
</dbReference>
<feature type="domain" description="FecR protein" evidence="2">
    <location>
        <begin position="180"/>
        <end position="274"/>
    </location>
</feature>
<evidence type="ECO:0000256" key="1">
    <source>
        <dbReference type="SAM" id="Phobius"/>
    </source>
</evidence>
<keyword evidence="1" id="KW-1133">Transmembrane helix</keyword>
<dbReference type="EMBL" id="JABAHZ010000001">
    <property type="protein sequence ID" value="NLR77339.1"/>
    <property type="molecule type" value="Genomic_DNA"/>
</dbReference>
<dbReference type="Pfam" id="PF04773">
    <property type="entry name" value="FecR"/>
    <property type="match status" value="1"/>
</dbReference>
<dbReference type="InterPro" id="IPR012373">
    <property type="entry name" value="Ferrdict_sens_TM"/>
</dbReference>
<dbReference type="Pfam" id="PF16344">
    <property type="entry name" value="FecR_C"/>
    <property type="match status" value="1"/>
</dbReference>
<gene>
    <name evidence="4" type="ORF">HGH91_01805</name>
</gene>
<name>A0A847SJM5_9BACT</name>
<evidence type="ECO:0000313" key="4">
    <source>
        <dbReference type="EMBL" id="NLR77339.1"/>
    </source>
</evidence>
<feature type="domain" description="Protein FecR C-terminal" evidence="3">
    <location>
        <begin position="321"/>
        <end position="386"/>
    </location>
</feature>
<dbReference type="Gene3D" id="3.55.50.30">
    <property type="match status" value="1"/>
</dbReference>
<keyword evidence="1" id="KW-0472">Membrane</keyword>
<reference evidence="4 5" key="1">
    <citation type="submission" date="2020-04" db="EMBL/GenBank/DDBJ databases">
        <authorList>
            <person name="Yin C."/>
        </authorList>
    </citation>
    <scope>NUCLEOTIDE SEQUENCE [LARGE SCALE GENOMIC DNA]</scope>
    <source>
        <strain evidence="4 5">Ak56</strain>
    </source>
</reference>
<evidence type="ECO:0000259" key="3">
    <source>
        <dbReference type="Pfam" id="PF16344"/>
    </source>
</evidence>
<dbReference type="PANTHER" id="PTHR30273">
    <property type="entry name" value="PERIPLASMIC SIGNAL SENSOR AND SIGMA FACTOR ACTIVATOR FECR-RELATED"/>
    <property type="match status" value="1"/>
</dbReference>
<keyword evidence="1" id="KW-0812">Transmembrane</keyword>
<dbReference type="GO" id="GO:0016989">
    <property type="term" value="F:sigma factor antagonist activity"/>
    <property type="evidence" value="ECO:0007669"/>
    <property type="project" value="TreeGrafter"/>
</dbReference>
<accession>A0A847SJM5</accession>
<proteinExistence type="predicted"/>
<sequence length="389" mass="43097">MENARELFIRFLNNECTEEEVAQLMEAFASGEDAATFNDILHRQLEAGLDDQDYAVEIQEVYHHIERRIGQELKPKQVRLLWKRLAIASLVVFLIGIGYWFFFNRKNNTPIAASKSISTKDFAPGSAKATLTLANGDVVGLDSAGIGALTKQGSVSISKPDSGQLVYSANGTRAQILYNTITVPRGGHYEVTLSDGTKVWLNAASSIHFPTAFSGNQRVVEITGEAYLEVAKQTSAPFIVKNGATEIKVLGTHFNINSYPEEGYAKITLLEGKVAVSIHQGHDFRLLDPGQQARITPAGNNISVLTDVDTESEIAWKSNLFYFKNADIKTIMRELGRWYNIEVSYEGEIPERTFSGKISRNTNISNVLKILEQSKIHFRVTPQGIVVTP</sequence>
<organism evidence="4 5">
    <name type="scientific">Chitinophaga eiseniae</name>
    <dbReference type="NCBI Taxonomy" id="634771"/>
    <lineage>
        <taxon>Bacteria</taxon>
        <taxon>Pseudomonadati</taxon>
        <taxon>Bacteroidota</taxon>
        <taxon>Chitinophagia</taxon>
        <taxon>Chitinophagales</taxon>
        <taxon>Chitinophagaceae</taxon>
        <taxon>Chitinophaga</taxon>
    </lineage>
</organism>
<protein>
    <submittedName>
        <fullName evidence="4">FecR family protein</fullName>
    </submittedName>
</protein>
<comment type="caution">
    <text evidence="4">The sequence shown here is derived from an EMBL/GenBank/DDBJ whole genome shotgun (WGS) entry which is preliminary data.</text>
</comment>
<feature type="transmembrane region" description="Helical" evidence="1">
    <location>
        <begin position="81"/>
        <end position="102"/>
    </location>
</feature>
<evidence type="ECO:0000313" key="5">
    <source>
        <dbReference type="Proteomes" id="UP000552864"/>
    </source>
</evidence>